<dbReference type="Proteomes" id="UP000199207">
    <property type="component" value="Unassembled WGS sequence"/>
</dbReference>
<dbReference type="CDD" id="cd06583">
    <property type="entry name" value="PGRP"/>
    <property type="match status" value="1"/>
</dbReference>
<dbReference type="SUPFAM" id="SSF47090">
    <property type="entry name" value="PGBD-like"/>
    <property type="match status" value="1"/>
</dbReference>
<dbReference type="PANTHER" id="PTHR11022:SF41">
    <property type="entry name" value="PEPTIDOGLYCAN-RECOGNITION PROTEIN LC-RELATED"/>
    <property type="match status" value="1"/>
</dbReference>
<accession>A0A1I1J4X3</accession>
<dbReference type="AlphaFoldDB" id="A0A1I1J4X3"/>
<name>A0A1I1J4X3_9ACTN</name>
<evidence type="ECO:0000313" key="4">
    <source>
        <dbReference type="EMBL" id="SFC40500.1"/>
    </source>
</evidence>
<dbReference type="InterPro" id="IPR036505">
    <property type="entry name" value="Amidase/PGRP_sf"/>
</dbReference>
<dbReference type="InterPro" id="IPR036366">
    <property type="entry name" value="PGBDSf"/>
</dbReference>
<dbReference type="SMART" id="SM00701">
    <property type="entry name" value="PGRP"/>
    <property type="match status" value="1"/>
</dbReference>
<dbReference type="SUPFAM" id="SSF55846">
    <property type="entry name" value="N-acetylmuramoyl-L-alanine amidase-like"/>
    <property type="match status" value="1"/>
</dbReference>
<evidence type="ECO:0000259" key="2">
    <source>
        <dbReference type="SMART" id="SM00644"/>
    </source>
</evidence>
<evidence type="ECO:0000259" key="3">
    <source>
        <dbReference type="SMART" id="SM00701"/>
    </source>
</evidence>
<dbReference type="GO" id="GO:0009253">
    <property type="term" value="P:peptidoglycan catabolic process"/>
    <property type="evidence" value="ECO:0007669"/>
    <property type="project" value="InterPro"/>
</dbReference>
<dbReference type="OrthoDB" id="514320at2"/>
<dbReference type="PANTHER" id="PTHR11022">
    <property type="entry name" value="PEPTIDOGLYCAN RECOGNITION PROTEIN"/>
    <property type="match status" value="1"/>
</dbReference>
<dbReference type="Gene3D" id="1.10.101.10">
    <property type="entry name" value="PGBD-like superfamily/PGBD"/>
    <property type="match status" value="1"/>
</dbReference>
<dbReference type="GO" id="GO:0008270">
    <property type="term" value="F:zinc ion binding"/>
    <property type="evidence" value="ECO:0007669"/>
    <property type="project" value="InterPro"/>
</dbReference>
<gene>
    <name evidence="4" type="ORF">SAMN05421773_103204</name>
</gene>
<feature type="domain" description="Peptidoglycan recognition protein family" evidence="3">
    <location>
        <begin position="37"/>
        <end position="175"/>
    </location>
</feature>
<dbReference type="Pfam" id="PF01510">
    <property type="entry name" value="Amidase_2"/>
    <property type="match status" value="1"/>
</dbReference>
<dbReference type="SMART" id="SM00644">
    <property type="entry name" value="Ami_2"/>
    <property type="match status" value="1"/>
</dbReference>
<dbReference type="GO" id="GO:0008745">
    <property type="term" value="F:N-acetylmuramoyl-L-alanine amidase activity"/>
    <property type="evidence" value="ECO:0007669"/>
    <property type="project" value="InterPro"/>
</dbReference>
<organism evidence="4 5">
    <name type="scientific">Streptomyces aidingensis</name>
    <dbReference type="NCBI Taxonomy" id="910347"/>
    <lineage>
        <taxon>Bacteria</taxon>
        <taxon>Bacillati</taxon>
        <taxon>Actinomycetota</taxon>
        <taxon>Actinomycetes</taxon>
        <taxon>Kitasatosporales</taxon>
        <taxon>Streptomycetaceae</taxon>
        <taxon>Streptomyces</taxon>
    </lineage>
</organism>
<proteinExistence type="inferred from homology"/>
<keyword evidence="5" id="KW-1185">Reference proteome</keyword>
<dbReference type="EMBL" id="FOLM01000003">
    <property type="protein sequence ID" value="SFC40500.1"/>
    <property type="molecule type" value="Genomic_DNA"/>
</dbReference>
<dbReference type="InterPro" id="IPR036365">
    <property type="entry name" value="PGBD-like_sf"/>
</dbReference>
<reference evidence="4 5" key="1">
    <citation type="submission" date="2016-10" db="EMBL/GenBank/DDBJ databases">
        <authorList>
            <person name="de Groot N.N."/>
        </authorList>
    </citation>
    <scope>NUCLEOTIDE SEQUENCE [LARGE SCALE GENOMIC DNA]</scope>
    <source>
        <strain evidence="4 5">CGMCC 4.5739</strain>
    </source>
</reference>
<dbReference type="Gene3D" id="3.40.80.10">
    <property type="entry name" value="Peptidoglycan recognition protein-like"/>
    <property type="match status" value="1"/>
</dbReference>
<evidence type="ECO:0000256" key="1">
    <source>
        <dbReference type="ARBA" id="ARBA00007553"/>
    </source>
</evidence>
<dbReference type="InterPro" id="IPR006619">
    <property type="entry name" value="PGRP_domain_met/bac"/>
</dbReference>
<sequence length="297" mass="31563">MNGPDQLNVPALVRRARDGAGVAPSGIPFPAPRSTTMELITRADWGAKPWQGTPRSVSLSERTTVMMHYHGDPPPYSTGVRVPREVEAIHLANGWSGVGYHFLVDQDGAVYEGRGWGLVGAHCPGYNRTGFGVYVAIGGSQKPSDAALRAARDVYDEACRRTGRTLAKKGHRDGISTQCPGDPLYDWVRDGMPRPGGGSSPGRPSVSLAKLVAAARNDPPRSGTPVSYSGVKTVEAALVKEGLLASRYADGHFGTATVSAYAAWQRRLGFSGSDADGIPGRTSLTRLGDKYRFDVTG</sequence>
<comment type="similarity">
    <text evidence="1">Belongs to the N-acetylmuramoyl-L-alanine amidase 2 family.</text>
</comment>
<protein>
    <submittedName>
        <fullName evidence="4">N-acetylmuramoyl-L-alanine amidase</fullName>
    </submittedName>
</protein>
<dbReference type="InterPro" id="IPR002502">
    <property type="entry name" value="Amidase_domain"/>
</dbReference>
<dbReference type="InterPro" id="IPR015510">
    <property type="entry name" value="PGRP"/>
</dbReference>
<evidence type="ECO:0000313" key="5">
    <source>
        <dbReference type="Proteomes" id="UP000199207"/>
    </source>
</evidence>
<dbReference type="STRING" id="910347.SAMN05421773_103204"/>
<feature type="domain" description="N-acetylmuramoyl-L-alanine amidase" evidence="2">
    <location>
        <begin position="51"/>
        <end position="181"/>
    </location>
</feature>